<accession>A0AB34K7H3</accession>
<dbReference type="AlphaFoldDB" id="A0AB34K7H3"/>
<dbReference type="SUPFAM" id="SSF51445">
    <property type="entry name" value="(Trans)glycosidases"/>
    <property type="match status" value="1"/>
</dbReference>
<dbReference type="Gene3D" id="3.20.20.80">
    <property type="entry name" value="Glycosidases"/>
    <property type="match status" value="1"/>
</dbReference>
<proteinExistence type="predicted"/>
<dbReference type="PANTHER" id="PTHR10357:SF215">
    <property type="entry name" value="ALPHA-AMYLASE 1"/>
    <property type="match status" value="1"/>
</dbReference>
<dbReference type="Proteomes" id="UP001515480">
    <property type="component" value="Unassembled WGS sequence"/>
</dbReference>
<keyword evidence="6" id="KW-1185">Reference proteome</keyword>
<evidence type="ECO:0000256" key="2">
    <source>
        <dbReference type="ARBA" id="ARBA00022723"/>
    </source>
</evidence>
<dbReference type="SMART" id="SM00642">
    <property type="entry name" value="Aamy"/>
    <property type="match status" value="1"/>
</dbReference>
<dbReference type="GO" id="GO:0005975">
    <property type="term" value="P:carbohydrate metabolic process"/>
    <property type="evidence" value="ECO:0007669"/>
    <property type="project" value="InterPro"/>
</dbReference>
<dbReference type="PANTHER" id="PTHR10357">
    <property type="entry name" value="ALPHA-AMYLASE FAMILY MEMBER"/>
    <property type="match status" value="1"/>
</dbReference>
<dbReference type="Pfam" id="PF00128">
    <property type="entry name" value="Alpha-amylase"/>
    <property type="match status" value="1"/>
</dbReference>
<dbReference type="GO" id="GO:0046872">
    <property type="term" value="F:metal ion binding"/>
    <property type="evidence" value="ECO:0007669"/>
    <property type="project" value="UniProtKB-KW"/>
</dbReference>
<gene>
    <name evidence="5" type="ORF">AB1Y20_000211</name>
</gene>
<evidence type="ECO:0000256" key="1">
    <source>
        <dbReference type="ARBA" id="ARBA00001913"/>
    </source>
</evidence>
<keyword evidence="2" id="KW-0479">Metal-binding</keyword>
<reference evidence="5 6" key="1">
    <citation type="journal article" date="2024" name="Science">
        <title>Giant polyketide synthase enzymes in the biosynthesis of giant marine polyether toxins.</title>
        <authorList>
            <person name="Fallon T.R."/>
            <person name="Shende V.V."/>
            <person name="Wierzbicki I.H."/>
            <person name="Pendleton A.L."/>
            <person name="Watervoot N.F."/>
            <person name="Auber R.P."/>
            <person name="Gonzalez D.J."/>
            <person name="Wisecaver J.H."/>
            <person name="Moore B.S."/>
        </authorList>
    </citation>
    <scope>NUCLEOTIDE SEQUENCE [LARGE SCALE GENOMIC DNA]</scope>
    <source>
        <strain evidence="5 6">12B1</strain>
    </source>
</reference>
<organism evidence="5 6">
    <name type="scientific">Prymnesium parvum</name>
    <name type="common">Toxic golden alga</name>
    <dbReference type="NCBI Taxonomy" id="97485"/>
    <lineage>
        <taxon>Eukaryota</taxon>
        <taxon>Haptista</taxon>
        <taxon>Haptophyta</taxon>
        <taxon>Prymnesiophyceae</taxon>
        <taxon>Prymnesiales</taxon>
        <taxon>Prymnesiaceae</taxon>
        <taxon>Prymnesium</taxon>
    </lineage>
</organism>
<dbReference type="InterPro" id="IPR006047">
    <property type="entry name" value="GH13_cat_dom"/>
</dbReference>
<evidence type="ECO:0000313" key="5">
    <source>
        <dbReference type="EMBL" id="KAL1529257.1"/>
    </source>
</evidence>
<evidence type="ECO:0000313" key="6">
    <source>
        <dbReference type="Proteomes" id="UP001515480"/>
    </source>
</evidence>
<feature type="domain" description="Glycosyl hydrolase family 13 catalytic" evidence="4">
    <location>
        <begin position="23"/>
        <end position="401"/>
    </location>
</feature>
<evidence type="ECO:0000256" key="3">
    <source>
        <dbReference type="ARBA" id="ARBA00022729"/>
    </source>
</evidence>
<evidence type="ECO:0000259" key="4">
    <source>
        <dbReference type="SMART" id="SM00642"/>
    </source>
</evidence>
<protein>
    <recommendedName>
        <fullName evidence="4">Glycosyl hydrolase family 13 catalytic domain-containing protein</fullName>
    </recommendedName>
</protein>
<name>A0AB34K7H3_PRYPA</name>
<comment type="cofactor">
    <cofactor evidence="1">
        <name>Ca(2+)</name>
        <dbReference type="ChEBI" id="CHEBI:29108"/>
    </cofactor>
</comment>
<comment type="caution">
    <text evidence="5">The sequence shown here is derived from an EMBL/GenBank/DDBJ whole genome shotgun (WGS) entry which is preliminary data.</text>
</comment>
<dbReference type="EMBL" id="JBGBPQ010000001">
    <property type="protein sequence ID" value="KAL1529257.1"/>
    <property type="molecule type" value="Genomic_DNA"/>
</dbReference>
<keyword evidence="3" id="KW-0732">Signal</keyword>
<dbReference type="InterPro" id="IPR017853">
    <property type="entry name" value="GH"/>
</dbReference>
<sequence length="502" mass="54279">MLLALTLCSTVVGASLRGKSIYFVMLDRFARSPSSPDASACSGKLWCGGTFRGLQSQLDYIAGMGFDCVWITPVVKQISGTSCNHQGYCGTGFHGYWAEDWWSIDPHLGTPADLLSLSRALHARQMCLVLDVVVNHVRPIHSSSDVVAVSPFNSTLHYHTLQATPGESFDAYAADPVPADPTHGCALGEESCAGYDSTAVLDGWFADLGDLRQEDPYVAATLLQWARQMVATYAVDALRLDTAAYVPAAFLSSLQSAAAVDILGEVTTANVSFHAAYQRSLRGLLNFPLATAIPPAFCSSSPDLRALAAVATQQAAAAYASLDLLANFADNHDLPRLSRTCAAAAVPHALAFVMLHRGVPVVYYGTEQGFAQQDARTSLWQTRFRTDTRLYALLAALSAVRREVRALPLARAAFLHADRSSLVFSRGEGAFVFLNNHHREEHTPRRYCLPPPARLPPLPPEGRVWVEALSGREAVFDREANCLLAPTSAPQVLVLRENASHA</sequence>